<dbReference type="PANTHER" id="PTHR37030">
    <property type="entry name" value="NUCLEOTIDYLTRANSFERASE"/>
    <property type="match status" value="1"/>
</dbReference>
<name>A0A1G2DZ62_9BACT</name>
<dbReference type="Proteomes" id="UP000178893">
    <property type="component" value="Unassembled WGS sequence"/>
</dbReference>
<organism evidence="2 3">
    <name type="scientific">Candidatus Nealsonbacteria bacterium RBG_13_37_56</name>
    <dbReference type="NCBI Taxonomy" id="1801661"/>
    <lineage>
        <taxon>Bacteria</taxon>
        <taxon>Candidatus Nealsoniibacteriota</taxon>
    </lineage>
</organism>
<dbReference type="AlphaFoldDB" id="A0A1G2DZ62"/>
<reference evidence="2 3" key="1">
    <citation type="journal article" date="2016" name="Nat. Commun.">
        <title>Thousands of microbial genomes shed light on interconnected biogeochemical processes in an aquifer system.</title>
        <authorList>
            <person name="Anantharaman K."/>
            <person name="Brown C.T."/>
            <person name="Hug L.A."/>
            <person name="Sharon I."/>
            <person name="Castelle C.J."/>
            <person name="Probst A.J."/>
            <person name="Thomas B.C."/>
            <person name="Singh A."/>
            <person name="Wilkins M.J."/>
            <person name="Karaoz U."/>
            <person name="Brodie E.L."/>
            <person name="Williams K.H."/>
            <person name="Hubbard S.S."/>
            <person name="Banfield J.F."/>
        </authorList>
    </citation>
    <scope>NUCLEOTIDE SEQUENCE [LARGE SCALE GENOMIC DNA]</scope>
</reference>
<sequence>MPRTLTDLLIEKTKREEKYFKNYLDYSKIIKKEVIKLLGEAKVYIFGSILKKDEIPQDIDILIISEKLAESGVRTETQVKIRKKIGIFSPFELHFATPEEYDNWWKYFLKRKLEI</sequence>
<dbReference type="PANTHER" id="PTHR37030:SF1">
    <property type="entry name" value="NUCLEOTIDYLTRANSFERASE"/>
    <property type="match status" value="1"/>
</dbReference>
<proteinExistence type="predicted"/>
<evidence type="ECO:0000313" key="2">
    <source>
        <dbReference type="EMBL" id="OGZ18310.1"/>
    </source>
</evidence>
<accession>A0A1G2DZ62</accession>
<dbReference type="SUPFAM" id="SSF81301">
    <property type="entry name" value="Nucleotidyltransferase"/>
    <property type="match status" value="1"/>
</dbReference>
<evidence type="ECO:0000259" key="1">
    <source>
        <dbReference type="Pfam" id="PF01909"/>
    </source>
</evidence>
<dbReference type="InterPro" id="IPR002934">
    <property type="entry name" value="Polymerase_NTP_transf_dom"/>
</dbReference>
<dbReference type="GO" id="GO:0016779">
    <property type="term" value="F:nucleotidyltransferase activity"/>
    <property type="evidence" value="ECO:0007669"/>
    <property type="project" value="InterPro"/>
</dbReference>
<gene>
    <name evidence="2" type="ORF">A2V72_00905</name>
</gene>
<dbReference type="CDD" id="cd05403">
    <property type="entry name" value="NT_KNTase_like"/>
    <property type="match status" value="1"/>
</dbReference>
<comment type="caution">
    <text evidence="2">The sequence shown here is derived from an EMBL/GenBank/DDBJ whole genome shotgun (WGS) entry which is preliminary data.</text>
</comment>
<evidence type="ECO:0000313" key="3">
    <source>
        <dbReference type="Proteomes" id="UP000178893"/>
    </source>
</evidence>
<dbReference type="InterPro" id="IPR043519">
    <property type="entry name" value="NT_sf"/>
</dbReference>
<feature type="domain" description="Polymerase nucleotidyl transferase" evidence="1">
    <location>
        <begin position="28"/>
        <end position="100"/>
    </location>
</feature>
<protein>
    <recommendedName>
        <fullName evidence="1">Polymerase nucleotidyl transferase domain-containing protein</fullName>
    </recommendedName>
</protein>
<dbReference type="Pfam" id="PF01909">
    <property type="entry name" value="NTP_transf_2"/>
    <property type="match status" value="1"/>
</dbReference>
<dbReference type="EMBL" id="MHLW01000005">
    <property type="protein sequence ID" value="OGZ18310.1"/>
    <property type="molecule type" value="Genomic_DNA"/>
</dbReference>
<dbReference type="Gene3D" id="3.30.460.10">
    <property type="entry name" value="Beta Polymerase, domain 2"/>
    <property type="match status" value="1"/>
</dbReference>